<dbReference type="InterPro" id="IPR036397">
    <property type="entry name" value="RNaseH_sf"/>
</dbReference>
<dbReference type="CDD" id="cd06222">
    <property type="entry name" value="RNase_H_like"/>
    <property type="match status" value="1"/>
</dbReference>
<dbReference type="Proteomes" id="UP000436088">
    <property type="component" value="Unassembled WGS sequence"/>
</dbReference>
<dbReference type="PANTHER" id="PTHR47723:SF19">
    <property type="entry name" value="POLYNUCLEOTIDYL TRANSFERASE, RIBONUCLEASE H-LIKE SUPERFAMILY PROTEIN"/>
    <property type="match status" value="1"/>
</dbReference>
<sequence>MSRWMFTPCKVFSGLRHVSSNSPTMVELITWHPPIIGWVCINTDAAVSLNSRFGSMGSCIRDHKGQYILSFTKKLGIVIVLNDELWSISEGLHLAWDRGYRRVIIQSDNAECITIKLLSPPSANNPFSTVKPIASLYAQD</sequence>
<gene>
    <name evidence="2" type="ORF">F3Y22_tig00111096pilonHSYRG00121</name>
</gene>
<dbReference type="Gene3D" id="3.30.420.10">
    <property type="entry name" value="Ribonuclease H-like superfamily/Ribonuclease H"/>
    <property type="match status" value="1"/>
</dbReference>
<accession>A0A6A2Z0V6</accession>
<dbReference type="GO" id="GO:0004523">
    <property type="term" value="F:RNA-DNA hybrid ribonuclease activity"/>
    <property type="evidence" value="ECO:0007669"/>
    <property type="project" value="InterPro"/>
</dbReference>
<reference evidence="2" key="1">
    <citation type="submission" date="2019-09" db="EMBL/GenBank/DDBJ databases">
        <title>Draft genome information of white flower Hibiscus syriacus.</title>
        <authorList>
            <person name="Kim Y.-M."/>
        </authorList>
    </citation>
    <scope>NUCLEOTIDE SEQUENCE [LARGE SCALE GENOMIC DNA]</scope>
    <source>
        <strain evidence="2">YM2019G1</strain>
    </source>
</reference>
<dbReference type="PANTHER" id="PTHR47723">
    <property type="entry name" value="OS05G0353850 PROTEIN"/>
    <property type="match status" value="1"/>
</dbReference>
<name>A0A6A2Z0V6_HIBSY</name>
<dbReference type="InterPro" id="IPR044730">
    <property type="entry name" value="RNase_H-like_dom_plant"/>
</dbReference>
<feature type="domain" description="RNase H type-1" evidence="1">
    <location>
        <begin position="42"/>
        <end position="113"/>
    </location>
</feature>
<dbReference type="InterPro" id="IPR002156">
    <property type="entry name" value="RNaseH_domain"/>
</dbReference>
<dbReference type="EMBL" id="VEPZ02001230">
    <property type="protein sequence ID" value="KAE8685524.1"/>
    <property type="molecule type" value="Genomic_DNA"/>
</dbReference>
<organism evidence="2 3">
    <name type="scientific">Hibiscus syriacus</name>
    <name type="common">Rose of Sharon</name>
    <dbReference type="NCBI Taxonomy" id="106335"/>
    <lineage>
        <taxon>Eukaryota</taxon>
        <taxon>Viridiplantae</taxon>
        <taxon>Streptophyta</taxon>
        <taxon>Embryophyta</taxon>
        <taxon>Tracheophyta</taxon>
        <taxon>Spermatophyta</taxon>
        <taxon>Magnoliopsida</taxon>
        <taxon>eudicotyledons</taxon>
        <taxon>Gunneridae</taxon>
        <taxon>Pentapetalae</taxon>
        <taxon>rosids</taxon>
        <taxon>malvids</taxon>
        <taxon>Malvales</taxon>
        <taxon>Malvaceae</taxon>
        <taxon>Malvoideae</taxon>
        <taxon>Hibiscus</taxon>
    </lineage>
</organism>
<evidence type="ECO:0000259" key="1">
    <source>
        <dbReference type="Pfam" id="PF13456"/>
    </source>
</evidence>
<comment type="caution">
    <text evidence="2">The sequence shown here is derived from an EMBL/GenBank/DDBJ whole genome shotgun (WGS) entry which is preliminary data.</text>
</comment>
<dbReference type="InterPro" id="IPR053151">
    <property type="entry name" value="RNase_H-like"/>
</dbReference>
<proteinExistence type="predicted"/>
<keyword evidence="3" id="KW-1185">Reference proteome</keyword>
<dbReference type="GO" id="GO:0003676">
    <property type="term" value="F:nucleic acid binding"/>
    <property type="evidence" value="ECO:0007669"/>
    <property type="project" value="InterPro"/>
</dbReference>
<dbReference type="AlphaFoldDB" id="A0A6A2Z0V6"/>
<dbReference type="SUPFAM" id="SSF53098">
    <property type="entry name" value="Ribonuclease H-like"/>
    <property type="match status" value="1"/>
</dbReference>
<evidence type="ECO:0000313" key="2">
    <source>
        <dbReference type="EMBL" id="KAE8685524.1"/>
    </source>
</evidence>
<dbReference type="InterPro" id="IPR012337">
    <property type="entry name" value="RNaseH-like_sf"/>
</dbReference>
<evidence type="ECO:0000313" key="3">
    <source>
        <dbReference type="Proteomes" id="UP000436088"/>
    </source>
</evidence>
<dbReference type="Pfam" id="PF13456">
    <property type="entry name" value="RVT_3"/>
    <property type="match status" value="1"/>
</dbReference>
<protein>
    <recommendedName>
        <fullName evidence="1">RNase H type-1 domain-containing protein</fullName>
    </recommendedName>
</protein>